<name>V4U3D2_CITCL</name>
<feature type="region of interest" description="Disordered" evidence="1">
    <location>
        <begin position="86"/>
        <end position="109"/>
    </location>
</feature>
<keyword evidence="3" id="KW-1185">Reference proteome</keyword>
<protein>
    <submittedName>
        <fullName evidence="2">Uncharacterized protein</fullName>
    </submittedName>
</protein>
<dbReference type="Proteomes" id="UP000030687">
    <property type="component" value="Unassembled WGS sequence"/>
</dbReference>
<dbReference type="PANTHER" id="PTHR34285">
    <property type="entry name" value="OS08G0510800 PROTEIN"/>
    <property type="match status" value="1"/>
</dbReference>
<feature type="non-terminal residue" evidence="2">
    <location>
        <position position="243"/>
    </location>
</feature>
<dbReference type="STRING" id="85681.V4U3D2"/>
<sequence>STPFLFSLGTNFPSGPSFKLNYTPLSTTCTSTTPFSFSLKLGHGLFGSPQDSPLIFSAHFSLSYTNPTNFTPTFFPHFKPQFGNFSLHKTTSSSNPNPANSGPHLQSGSLSNTEFANRSILDESSEWQDLKLEPRNGNGNGSFFNGVDSIRSDGIGFVRDRTSLLKDDDKKSGFLGGIAIKARTMLPVTKRVMMNLRWGVNLPADFEVKMPYLTVNKIRIERVEKVEEVKREKNIESDVGDLE</sequence>
<accession>V4U3D2</accession>
<dbReference type="OMA" id="AVKFRWS"/>
<evidence type="ECO:0000313" key="3">
    <source>
        <dbReference type="Proteomes" id="UP000030687"/>
    </source>
</evidence>
<reference evidence="2 3" key="1">
    <citation type="submission" date="2013-10" db="EMBL/GenBank/DDBJ databases">
        <authorList>
            <consortium name="International Citrus Genome Consortium"/>
            <person name="Jenkins J."/>
            <person name="Schmutz J."/>
            <person name="Prochnik S."/>
            <person name="Rokhsar D."/>
            <person name="Gmitter F."/>
            <person name="Ollitrault P."/>
            <person name="Machado M."/>
            <person name="Talon M."/>
            <person name="Wincker P."/>
            <person name="Jaillon O."/>
            <person name="Morgante M."/>
        </authorList>
    </citation>
    <scope>NUCLEOTIDE SEQUENCE</scope>
    <source>
        <strain evidence="3">cv. Clemenules</strain>
    </source>
</reference>
<dbReference type="KEGG" id="cic:CICLE_v100244591m"/>
<gene>
    <name evidence="2" type="ORF">CICLE_v100244591mg</name>
</gene>
<evidence type="ECO:0000256" key="1">
    <source>
        <dbReference type="SAM" id="MobiDB-lite"/>
    </source>
</evidence>
<feature type="non-terminal residue" evidence="2">
    <location>
        <position position="1"/>
    </location>
</feature>
<dbReference type="eggNOG" id="ENOG502QWG8">
    <property type="taxonomic scope" value="Eukaryota"/>
</dbReference>
<organism evidence="2 3">
    <name type="scientific">Citrus clementina</name>
    <name type="common">Clementine</name>
    <name type="synonym">Citrus deliciosa x Citrus sinensis</name>
    <dbReference type="NCBI Taxonomy" id="85681"/>
    <lineage>
        <taxon>Eukaryota</taxon>
        <taxon>Viridiplantae</taxon>
        <taxon>Streptophyta</taxon>
        <taxon>Embryophyta</taxon>
        <taxon>Tracheophyta</taxon>
        <taxon>Spermatophyta</taxon>
        <taxon>Magnoliopsida</taxon>
        <taxon>eudicotyledons</taxon>
        <taxon>Gunneridae</taxon>
        <taxon>Pentapetalae</taxon>
        <taxon>rosids</taxon>
        <taxon>malvids</taxon>
        <taxon>Sapindales</taxon>
        <taxon>Rutaceae</taxon>
        <taxon>Aurantioideae</taxon>
        <taxon>Citrus</taxon>
    </lineage>
</organism>
<proteinExistence type="predicted"/>
<dbReference type="EMBL" id="KI536661">
    <property type="protein sequence ID" value="ESR56641.1"/>
    <property type="molecule type" value="Genomic_DNA"/>
</dbReference>
<dbReference type="AlphaFoldDB" id="V4U3D2"/>
<dbReference type="PANTHER" id="PTHR34285:SF6">
    <property type="entry name" value="TRANSMEMBRANE PROTEIN"/>
    <property type="match status" value="1"/>
</dbReference>
<feature type="compositionally biased region" description="Low complexity" evidence="1">
    <location>
        <begin position="92"/>
        <end position="103"/>
    </location>
</feature>
<evidence type="ECO:0000313" key="2">
    <source>
        <dbReference type="EMBL" id="ESR56641.1"/>
    </source>
</evidence>
<dbReference type="InParanoid" id="V4U3D2"/>
<dbReference type="Gramene" id="ESR56641">
    <property type="protein sequence ID" value="ESR56641"/>
    <property type="gene ID" value="CICLE_v100244591mg"/>
</dbReference>